<accession>A0AAW0EZE2</accession>
<dbReference type="EMBL" id="JAECZO010000137">
    <property type="protein sequence ID" value="KAK7198198.1"/>
    <property type="molecule type" value="Genomic_DNA"/>
</dbReference>
<dbReference type="AlphaFoldDB" id="A0AAW0EZE2"/>
<evidence type="ECO:0000313" key="2">
    <source>
        <dbReference type="Proteomes" id="UP001430356"/>
    </source>
</evidence>
<protein>
    <recommendedName>
        <fullName evidence="3">Secreted protein</fullName>
    </recommendedName>
</protein>
<gene>
    <name evidence="1" type="ORF">NESM_000776600</name>
</gene>
<organism evidence="1 2">
    <name type="scientific">Novymonas esmeraldas</name>
    <dbReference type="NCBI Taxonomy" id="1808958"/>
    <lineage>
        <taxon>Eukaryota</taxon>
        <taxon>Discoba</taxon>
        <taxon>Euglenozoa</taxon>
        <taxon>Kinetoplastea</taxon>
        <taxon>Metakinetoplastina</taxon>
        <taxon>Trypanosomatida</taxon>
        <taxon>Trypanosomatidae</taxon>
        <taxon>Novymonas</taxon>
    </lineage>
</organism>
<reference evidence="1 2" key="1">
    <citation type="journal article" date="2021" name="MBio">
        <title>A New Model Trypanosomatid, Novymonas esmeraldas: Genomic Perception of Its 'Candidatus Pandoraea novymonadis' Endosymbiont.</title>
        <authorList>
            <person name="Zakharova A."/>
            <person name="Saura A."/>
            <person name="Butenko A."/>
            <person name="Podesvova L."/>
            <person name="Warmusova S."/>
            <person name="Kostygov A.Y."/>
            <person name="Nenarokova A."/>
            <person name="Lukes J."/>
            <person name="Opperdoes F.R."/>
            <person name="Yurchenko V."/>
        </authorList>
    </citation>
    <scope>NUCLEOTIDE SEQUENCE [LARGE SCALE GENOMIC DNA]</scope>
    <source>
        <strain evidence="1 2">E262AT.01</strain>
    </source>
</reference>
<comment type="caution">
    <text evidence="1">The sequence shown here is derived from an EMBL/GenBank/DDBJ whole genome shotgun (WGS) entry which is preliminary data.</text>
</comment>
<evidence type="ECO:0008006" key="3">
    <source>
        <dbReference type="Google" id="ProtNLM"/>
    </source>
</evidence>
<dbReference type="Proteomes" id="UP001430356">
    <property type="component" value="Unassembled WGS sequence"/>
</dbReference>
<name>A0AAW0EZE2_9TRYP</name>
<keyword evidence="2" id="KW-1185">Reference proteome</keyword>
<sequence length="136" mass="14437">MFALAQFAATIAGSAVNATLERVLHALGTHPQNSLPLMSTVVSGSAPRLGGIEPDNLLLFSCNTLRPDSPLHASGRGPARSLPLREIFFRLAILPHVAGRTPFNLLLLSTSSCRTHIELHAAGSVPLSWLPLRSSV</sequence>
<evidence type="ECO:0000313" key="1">
    <source>
        <dbReference type="EMBL" id="KAK7198198.1"/>
    </source>
</evidence>
<proteinExistence type="predicted"/>